<dbReference type="RefSeq" id="WP_203929991.1">
    <property type="nucleotide sequence ID" value="NZ_BOPH01000072.1"/>
</dbReference>
<evidence type="ECO:0000313" key="3">
    <source>
        <dbReference type="Proteomes" id="UP000635606"/>
    </source>
</evidence>
<feature type="region of interest" description="Disordered" evidence="1">
    <location>
        <begin position="54"/>
        <end position="80"/>
    </location>
</feature>
<comment type="caution">
    <text evidence="2">The sequence shown here is derived from an EMBL/GenBank/DDBJ whole genome shotgun (WGS) entry which is preliminary data.</text>
</comment>
<accession>A0A8J3ZUW3</accession>
<proteinExistence type="predicted"/>
<dbReference type="AlphaFoldDB" id="A0A8J3ZUW3"/>
<evidence type="ECO:0000313" key="2">
    <source>
        <dbReference type="EMBL" id="GIJ70096.1"/>
    </source>
</evidence>
<sequence>MAFDSRPRPVRRSARRRVPLLTALALLVMAAGLWFAGAASAPVPAPRLHAAEARVAAAEAAHADEPAPAEEPPPAVPAAGAVEAAAPVTGPLAAVQVAIAPAVAGPRAPPHS</sequence>
<organism evidence="2 3">
    <name type="scientific">Virgisporangium ochraceum</name>
    <dbReference type="NCBI Taxonomy" id="65505"/>
    <lineage>
        <taxon>Bacteria</taxon>
        <taxon>Bacillati</taxon>
        <taxon>Actinomycetota</taxon>
        <taxon>Actinomycetes</taxon>
        <taxon>Micromonosporales</taxon>
        <taxon>Micromonosporaceae</taxon>
        <taxon>Virgisporangium</taxon>
    </lineage>
</organism>
<gene>
    <name evidence="2" type="ORF">Voc01_050130</name>
</gene>
<keyword evidence="3" id="KW-1185">Reference proteome</keyword>
<name>A0A8J3ZUW3_9ACTN</name>
<reference evidence="2" key="1">
    <citation type="submission" date="2021-01" db="EMBL/GenBank/DDBJ databases">
        <title>Whole genome shotgun sequence of Virgisporangium ochraceum NBRC 16418.</title>
        <authorList>
            <person name="Komaki H."/>
            <person name="Tamura T."/>
        </authorList>
    </citation>
    <scope>NUCLEOTIDE SEQUENCE</scope>
    <source>
        <strain evidence="2">NBRC 16418</strain>
    </source>
</reference>
<protein>
    <submittedName>
        <fullName evidence="2">Uncharacterized protein</fullName>
    </submittedName>
</protein>
<evidence type="ECO:0000256" key="1">
    <source>
        <dbReference type="SAM" id="MobiDB-lite"/>
    </source>
</evidence>
<dbReference type="Proteomes" id="UP000635606">
    <property type="component" value="Unassembled WGS sequence"/>
</dbReference>
<dbReference type="EMBL" id="BOPH01000072">
    <property type="protein sequence ID" value="GIJ70096.1"/>
    <property type="molecule type" value="Genomic_DNA"/>
</dbReference>